<evidence type="ECO:0000313" key="3">
    <source>
        <dbReference type="Proteomes" id="UP000324222"/>
    </source>
</evidence>
<keyword evidence="3" id="KW-1185">Reference proteome</keyword>
<organism evidence="2 3">
    <name type="scientific">Portunus trituberculatus</name>
    <name type="common">Swimming crab</name>
    <name type="synonym">Neptunus trituberculatus</name>
    <dbReference type="NCBI Taxonomy" id="210409"/>
    <lineage>
        <taxon>Eukaryota</taxon>
        <taxon>Metazoa</taxon>
        <taxon>Ecdysozoa</taxon>
        <taxon>Arthropoda</taxon>
        <taxon>Crustacea</taxon>
        <taxon>Multicrustacea</taxon>
        <taxon>Malacostraca</taxon>
        <taxon>Eumalacostraca</taxon>
        <taxon>Eucarida</taxon>
        <taxon>Decapoda</taxon>
        <taxon>Pleocyemata</taxon>
        <taxon>Brachyura</taxon>
        <taxon>Eubrachyura</taxon>
        <taxon>Portunoidea</taxon>
        <taxon>Portunidae</taxon>
        <taxon>Portuninae</taxon>
        <taxon>Portunus</taxon>
    </lineage>
</organism>
<name>A0A5B7J998_PORTR</name>
<dbReference type="EMBL" id="VSRR010084922">
    <property type="protein sequence ID" value="MPC90586.1"/>
    <property type="molecule type" value="Genomic_DNA"/>
</dbReference>
<proteinExistence type="predicted"/>
<evidence type="ECO:0000256" key="1">
    <source>
        <dbReference type="SAM" id="MobiDB-lite"/>
    </source>
</evidence>
<protein>
    <submittedName>
        <fullName evidence="2">Uncharacterized protein</fullName>
    </submittedName>
</protein>
<dbReference type="AlphaFoldDB" id="A0A5B7J998"/>
<feature type="compositionally biased region" description="Low complexity" evidence="1">
    <location>
        <begin position="20"/>
        <end position="40"/>
    </location>
</feature>
<evidence type="ECO:0000313" key="2">
    <source>
        <dbReference type="EMBL" id="MPC90586.1"/>
    </source>
</evidence>
<feature type="region of interest" description="Disordered" evidence="1">
    <location>
        <begin position="1"/>
        <end position="40"/>
    </location>
</feature>
<accession>A0A5B7J998</accession>
<sequence>MKGSLDGLPVGDNGRQRLNVSSSGLLLGRRGQSSSSSAVRSNSVTSWMTYGALVQGSEHSRRFQC</sequence>
<dbReference type="Proteomes" id="UP000324222">
    <property type="component" value="Unassembled WGS sequence"/>
</dbReference>
<reference evidence="2 3" key="1">
    <citation type="submission" date="2019-05" db="EMBL/GenBank/DDBJ databases">
        <title>Another draft genome of Portunus trituberculatus and its Hox gene families provides insights of decapod evolution.</title>
        <authorList>
            <person name="Jeong J.-H."/>
            <person name="Song I."/>
            <person name="Kim S."/>
            <person name="Choi T."/>
            <person name="Kim D."/>
            <person name="Ryu S."/>
            <person name="Kim W."/>
        </authorList>
    </citation>
    <scope>NUCLEOTIDE SEQUENCE [LARGE SCALE GENOMIC DNA]</scope>
    <source>
        <tissue evidence="2">Muscle</tissue>
    </source>
</reference>
<comment type="caution">
    <text evidence="2">The sequence shown here is derived from an EMBL/GenBank/DDBJ whole genome shotgun (WGS) entry which is preliminary data.</text>
</comment>
<gene>
    <name evidence="2" type="ORF">E2C01_085581</name>
</gene>